<proteinExistence type="predicted"/>
<feature type="compositionally biased region" description="Basic and acidic residues" evidence="1">
    <location>
        <begin position="1146"/>
        <end position="1156"/>
    </location>
</feature>
<dbReference type="KEGG" id="clup:CLUP02_06053"/>
<evidence type="ECO:0000313" key="3">
    <source>
        <dbReference type="Proteomes" id="UP000830671"/>
    </source>
</evidence>
<gene>
    <name evidence="2" type="ORF">CLUP02_06053</name>
</gene>
<protein>
    <submittedName>
        <fullName evidence="2">Uncharacterized protein</fullName>
    </submittedName>
</protein>
<keyword evidence="3" id="KW-1185">Reference proteome</keyword>
<sequence>MVLTLQFFRTNASFYRIRLYPCLSLCGSLSRYFPARAIASKIIFNRCYQPLLFANSSTLKSTRKLITSRQVPDSLAPLMPRRLRRRYQGHDTERIEGPQGSGASVTRLCLVEERWVTDGGLQPHHGQVAKRDGDQWSGPLDPERRIWQCVAPILDGLNDPFISLLLFMHALTFCRDVPAAWEVPEPFHASTLNCGRHHPIKRRYVAARRAARQSRASTDGHYQYRCHHHNTGFSAGVRKSLSSSTRKIVMTATLRFEARKINIGLLNDPPTRAYCPKVLSRICHQKKKQPHLTMLSLLALSPQVSEHRPLKTLPIKPDLNHPNVFGTDRHQTTESPGTPNSKGTEKSSARCVVIFFFPNKLHPSFMVVMRLLPRPAPEATSVAVSPASNNTPSAALEATTVCVAFVLIVPYDTSIASLPGTCQAENLGHSLRQPGPGHMVVPFPHKAFLSSKRGFSFGPSICAKNDRPSSYPGRRTCHERIAAIWRTSVEARLATLPSISRQGPALDNATRIAIPSFARPDLGNSARQPYGWIPAVSDTFNSEFPVVDPEAPRDIRQWTWNPPTYSDFRKPWLGTDTRSVPEVLLQDLGRPAWRASTGSQETVDHDWKLDSLSDWISKSNPDAMLQKSIGEIFGGSAPCISHGASRAEHLYTASDVRSPPTPGYARTLGRLLETRQCRFRGQTGQEFDVRVDERSTIWLDAPQTQPSMLFKKMASSKFEQKMNLNLDKTTRVPGSGGATVGQKQDRFLLLFFFSWKDRNGRQDIATCVGYLPTPTCWELGIKRKAHQMESPRKTGSEGLHGSEPSKGRRQQIDRPHTRQEGMNCQAIIEVGVAESSTTLGPILESGLCVPFRRNSFPSILEERAFSESRRKVDGQGLTRPLEKRQETQLQASISIKQPSQVGRSKLPCQEKKATPPSISIKPTRPRILRTRLSKAALYGFQSQTMTPMGNIDVGRRNDENCNASRKLHNLAGQALIWVTVMRCRSPIAIILSVYQRASHCEGLLSNVESNRKSRAELLLERISSPATLGEKKLVISDPDRSLRYDVESTRFSMTGTDRLAPYNPEQRCQLRPHHPAPTGQSTEEMAHGNRAYPFHTFTIYPKGFLCHLPYRFPSESHSVYFEVSLTNRKQTSRNRNSHPIKLLQPRKTEGGTKDGQHLSLSEPLPASTSVNHLPAKLSSSDPVPSLSQPKKAKQAYSLLDLLDLLSLRVPRATQATGAPAEAFQKDTGNDIAARGNILTPTIISNQDCKGERYPMHDIADRGRRFLDIISLTQACMRAYVTITSLSSLRSGPRSSLVSSNARPIQIECVKYQFPSPLLWACRNGLDVLSRL</sequence>
<dbReference type="EMBL" id="CP019475">
    <property type="protein sequence ID" value="UQC80570.1"/>
    <property type="molecule type" value="Genomic_DNA"/>
</dbReference>
<reference evidence="2" key="1">
    <citation type="journal article" date="2021" name="Mol. Plant Microbe Interact.">
        <title>Complete Genome Sequence of the Plant-Pathogenic Fungus Colletotrichum lupini.</title>
        <authorList>
            <person name="Baroncelli R."/>
            <person name="Pensec F."/>
            <person name="Da Lio D."/>
            <person name="Boufleur T."/>
            <person name="Vicente I."/>
            <person name="Sarrocco S."/>
            <person name="Picot A."/>
            <person name="Baraldi E."/>
            <person name="Sukno S."/>
            <person name="Thon M."/>
            <person name="Le Floch G."/>
        </authorList>
    </citation>
    <scope>NUCLEOTIDE SEQUENCE</scope>
    <source>
        <strain evidence="2">IMI 504893</strain>
    </source>
</reference>
<dbReference type="RefSeq" id="XP_049142200.1">
    <property type="nucleotide sequence ID" value="XM_049285057.1"/>
</dbReference>
<feature type="region of interest" description="Disordered" evidence="1">
    <location>
        <begin position="867"/>
        <end position="921"/>
    </location>
</feature>
<feature type="compositionally biased region" description="Basic and acidic residues" evidence="1">
    <location>
        <begin position="803"/>
        <end position="819"/>
    </location>
</feature>
<dbReference type="GeneID" id="73340067"/>
<evidence type="ECO:0000313" key="2">
    <source>
        <dbReference type="EMBL" id="UQC80570.1"/>
    </source>
</evidence>
<accession>A0A9Q8WFC5</accession>
<dbReference type="Proteomes" id="UP000830671">
    <property type="component" value="Chromosome 3"/>
</dbReference>
<feature type="region of interest" description="Disordered" evidence="1">
    <location>
        <begin position="312"/>
        <end position="345"/>
    </location>
</feature>
<feature type="region of interest" description="Disordered" evidence="1">
    <location>
        <begin position="1128"/>
        <end position="1189"/>
    </location>
</feature>
<feature type="compositionally biased region" description="Polar residues" evidence="1">
    <location>
        <begin position="1166"/>
        <end position="1188"/>
    </location>
</feature>
<organism evidence="2 3">
    <name type="scientific">Colletotrichum lupini</name>
    <dbReference type="NCBI Taxonomy" id="145971"/>
    <lineage>
        <taxon>Eukaryota</taxon>
        <taxon>Fungi</taxon>
        <taxon>Dikarya</taxon>
        <taxon>Ascomycota</taxon>
        <taxon>Pezizomycotina</taxon>
        <taxon>Sordariomycetes</taxon>
        <taxon>Hypocreomycetidae</taxon>
        <taxon>Glomerellales</taxon>
        <taxon>Glomerellaceae</taxon>
        <taxon>Colletotrichum</taxon>
        <taxon>Colletotrichum acutatum species complex</taxon>
    </lineage>
</organism>
<evidence type="ECO:0000256" key="1">
    <source>
        <dbReference type="SAM" id="MobiDB-lite"/>
    </source>
</evidence>
<feature type="compositionally biased region" description="Polar residues" evidence="1">
    <location>
        <begin position="333"/>
        <end position="342"/>
    </location>
</feature>
<feature type="region of interest" description="Disordered" evidence="1">
    <location>
        <begin position="787"/>
        <end position="821"/>
    </location>
</feature>
<feature type="compositionally biased region" description="Polar residues" evidence="1">
    <location>
        <begin position="887"/>
        <end position="902"/>
    </location>
</feature>
<name>A0A9Q8WFC5_9PEZI</name>